<dbReference type="Proteomes" id="UP000037460">
    <property type="component" value="Unassembled WGS sequence"/>
</dbReference>
<sequence length="59" mass="6820">MDRIEHARCYGKIYMVLIHDWDIAMAKMTLEAEWEYDAQGAETLSRVQLGDGLFEVADL</sequence>
<gene>
    <name evidence="1" type="ORF">Ctob_002543</name>
</gene>
<comment type="caution">
    <text evidence="1">The sequence shown here is derived from an EMBL/GenBank/DDBJ whole genome shotgun (WGS) entry which is preliminary data.</text>
</comment>
<keyword evidence="2" id="KW-1185">Reference proteome</keyword>
<evidence type="ECO:0000313" key="2">
    <source>
        <dbReference type="Proteomes" id="UP000037460"/>
    </source>
</evidence>
<name>A0A0M0JEM6_9EUKA</name>
<dbReference type="AlphaFoldDB" id="A0A0M0JEM6"/>
<proteinExistence type="predicted"/>
<organism evidence="1 2">
    <name type="scientific">Chrysochromulina tobinii</name>
    <dbReference type="NCBI Taxonomy" id="1460289"/>
    <lineage>
        <taxon>Eukaryota</taxon>
        <taxon>Haptista</taxon>
        <taxon>Haptophyta</taxon>
        <taxon>Prymnesiophyceae</taxon>
        <taxon>Prymnesiales</taxon>
        <taxon>Chrysochromulinaceae</taxon>
        <taxon>Chrysochromulina</taxon>
    </lineage>
</organism>
<protein>
    <submittedName>
        <fullName evidence="1">Uncharacterized protein</fullName>
    </submittedName>
</protein>
<dbReference type="EMBL" id="JWZX01003026">
    <property type="protein sequence ID" value="KOO25029.1"/>
    <property type="molecule type" value="Genomic_DNA"/>
</dbReference>
<evidence type="ECO:0000313" key="1">
    <source>
        <dbReference type="EMBL" id="KOO25029.1"/>
    </source>
</evidence>
<accession>A0A0M0JEM6</accession>
<reference evidence="2" key="1">
    <citation type="journal article" date="2015" name="PLoS Genet.">
        <title>Genome Sequence and Transcriptome Analyses of Chrysochromulina tobin: Metabolic Tools for Enhanced Algal Fitness in the Prominent Order Prymnesiales (Haptophyceae).</title>
        <authorList>
            <person name="Hovde B.T."/>
            <person name="Deodato C.R."/>
            <person name="Hunsperger H.M."/>
            <person name="Ryken S.A."/>
            <person name="Yost W."/>
            <person name="Jha R.K."/>
            <person name="Patterson J."/>
            <person name="Monnat R.J. Jr."/>
            <person name="Barlow S.B."/>
            <person name="Starkenburg S.R."/>
            <person name="Cattolico R.A."/>
        </authorList>
    </citation>
    <scope>NUCLEOTIDE SEQUENCE</scope>
    <source>
        <strain evidence="2">CCMP291</strain>
    </source>
</reference>